<dbReference type="AlphaFoldDB" id="F0SAB0"/>
<accession>F0SAB0</accession>
<dbReference type="eggNOG" id="COG1633">
    <property type="taxonomic scope" value="Bacteria"/>
</dbReference>
<dbReference type="InterPro" id="IPR016920">
    <property type="entry name" value="UCP029477"/>
</dbReference>
<reference evidence="2 3" key="1">
    <citation type="journal article" date="2011" name="Stand. Genomic Sci.">
        <title>Complete genome sequence of the gliding, heparinolytic Pedobacter saltans type strain (113).</title>
        <authorList>
            <person name="Liolios K."/>
            <person name="Sikorski J."/>
            <person name="Lu M."/>
            <person name="Nolan M."/>
            <person name="Lapidus A."/>
            <person name="Lucas S."/>
            <person name="Hammon N."/>
            <person name="Deshpande S."/>
            <person name="Cheng J.F."/>
            <person name="Tapia R."/>
            <person name="Han C."/>
            <person name="Goodwin L."/>
            <person name="Pitluck S."/>
            <person name="Huntemann M."/>
            <person name="Ivanova N."/>
            <person name="Pagani I."/>
            <person name="Mavromatis K."/>
            <person name="Ovchinikova G."/>
            <person name="Pati A."/>
            <person name="Chen A."/>
            <person name="Palaniappan K."/>
            <person name="Land M."/>
            <person name="Hauser L."/>
            <person name="Brambilla E.M."/>
            <person name="Kotsyurbenko O."/>
            <person name="Rohde M."/>
            <person name="Tindall B.J."/>
            <person name="Abt B."/>
            <person name="Goker M."/>
            <person name="Detter J.C."/>
            <person name="Woyke T."/>
            <person name="Bristow J."/>
            <person name="Eisen J.A."/>
            <person name="Markowitz V."/>
            <person name="Hugenholtz P."/>
            <person name="Klenk H.P."/>
            <person name="Kyrpides N.C."/>
        </authorList>
    </citation>
    <scope>NUCLEOTIDE SEQUENCE [LARGE SCALE GENOMIC DNA]</scope>
    <source>
        <strain evidence="3">ATCC 51119 / DSM 12145 / JCM 21818 / LMG 10337 / NBRC 100064 / NCIMB 13643</strain>
    </source>
</reference>
<dbReference type="InterPro" id="IPR019052">
    <property type="entry name" value="DUF2383"/>
</dbReference>
<dbReference type="STRING" id="762903.Pedsa_0915"/>
<dbReference type="RefSeq" id="WP_013631987.1">
    <property type="nucleotide sequence ID" value="NC_015177.1"/>
</dbReference>
<evidence type="ECO:0000313" key="2">
    <source>
        <dbReference type="EMBL" id="ADY51487.1"/>
    </source>
</evidence>
<evidence type="ECO:0000259" key="1">
    <source>
        <dbReference type="Pfam" id="PF09537"/>
    </source>
</evidence>
<evidence type="ECO:0000313" key="3">
    <source>
        <dbReference type="Proteomes" id="UP000000310"/>
    </source>
</evidence>
<dbReference type="Proteomes" id="UP000000310">
    <property type="component" value="Chromosome"/>
</dbReference>
<dbReference type="EMBL" id="CP002545">
    <property type="protein sequence ID" value="ADY51487.1"/>
    <property type="molecule type" value="Genomic_DNA"/>
</dbReference>
<keyword evidence="3" id="KW-1185">Reference proteome</keyword>
<dbReference type="KEGG" id="psn:Pedsa_0915"/>
<dbReference type="PIRSF" id="PIRSF029477">
    <property type="entry name" value="UCP029477"/>
    <property type="match status" value="1"/>
</dbReference>
<dbReference type="NCBIfam" id="TIGR02284">
    <property type="entry name" value="PA2169 family four-helix-bundle protein"/>
    <property type="match status" value="1"/>
</dbReference>
<sequence length="153" mass="17460">MKTISEEGTMVLRDLVRINNDRIKGYERAIHELSDEGNGDLKAIFADMIKESHNFRNQLMEELEVKGEDAQLGTSTAGKIYRSWMDIKSAFTGSDRTSILESCEYGEDAAQKAYNTALDDSNIPEYIREMIAEQRHSLKLSHDQIKVLRDQSK</sequence>
<organism evidence="2 3">
    <name type="scientific">Pseudopedobacter saltans (strain ATCC 51119 / DSM 12145 / JCM 21818 / CCUG 39354 / LMG 10337 / NBRC 100064 / NCIMB 13643)</name>
    <name type="common">Pedobacter saltans</name>
    <dbReference type="NCBI Taxonomy" id="762903"/>
    <lineage>
        <taxon>Bacteria</taxon>
        <taxon>Pseudomonadati</taxon>
        <taxon>Bacteroidota</taxon>
        <taxon>Sphingobacteriia</taxon>
        <taxon>Sphingobacteriales</taxon>
        <taxon>Sphingobacteriaceae</taxon>
        <taxon>Pseudopedobacter</taxon>
    </lineage>
</organism>
<dbReference type="InterPro" id="IPR012347">
    <property type="entry name" value="Ferritin-like"/>
</dbReference>
<proteinExistence type="predicted"/>
<dbReference type="HOGENOM" id="CLU_114531_0_0_10"/>
<feature type="domain" description="DUF2383" evidence="1">
    <location>
        <begin position="11"/>
        <end position="119"/>
    </location>
</feature>
<reference evidence="3" key="2">
    <citation type="submission" date="2011-02" db="EMBL/GenBank/DDBJ databases">
        <title>The complete genome of Pedobacter saltans DSM 12145.</title>
        <authorList>
            <consortium name="US DOE Joint Genome Institute (JGI-PGF)"/>
            <person name="Lucas S."/>
            <person name="Copeland A."/>
            <person name="Lapidus A."/>
            <person name="Bruce D."/>
            <person name="Goodwin L."/>
            <person name="Pitluck S."/>
            <person name="Kyrpides N."/>
            <person name="Mavromatis K."/>
            <person name="Pagani I."/>
            <person name="Ivanova N."/>
            <person name="Ovchinnikova G."/>
            <person name="Lu M."/>
            <person name="Detter J.C."/>
            <person name="Han C."/>
            <person name="Land M."/>
            <person name="Hauser L."/>
            <person name="Markowitz V."/>
            <person name="Cheng J.-F."/>
            <person name="Hugenholtz P."/>
            <person name="Woyke T."/>
            <person name="Wu D."/>
            <person name="Tindall B."/>
            <person name="Pomrenke H.G."/>
            <person name="Brambilla E."/>
            <person name="Klenk H.-P."/>
            <person name="Eisen J.A."/>
        </authorList>
    </citation>
    <scope>NUCLEOTIDE SEQUENCE [LARGE SCALE GENOMIC DNA]</scope>
    <source>
        <strain evidence="3">ATCC 51119 / DSM 12145 / JCM 21818 / LMG 10337 / NBRC 100064 / NCIMB 13643</strain>
    </source>
</reference>
<dbReference type="Pfam" id="PF09537">
    <property type="entry name" value="DUF2383"/>
    <property type="match status" value="1"/>
</dbReference>
<dbReference type="OrthoDB" id="282393at2"/>
<dbReference type="InterPro" id="IPR011971">
    <property type="entry name" value="CHP02284"/>
</dbReference>
<name>F0SAB0_PSESL</name>
<dbReference type="Gene3D" id="1.20.1260.10">
    <property type="match status" value="1"/>
</dbReference>
<protein>
    <recommendedName>
        <fullName evidence="1">DUF2383 domain-containing protein</fullName>
    </recommendedName>
</protein>
<gene>
    <name evidence="2" type="ordered locus">Pedsa_0915</name>
</gene>